<dbReference type="InterPro" id="IPR036291">
    <property type="entry name" value="NAD(P)-bd_dom_sf"/>
</dbReference>
<dbReference type="PANTHER" id="PTHR44229">
    <property type="entry name" value="15-HYDROXYPROSTAGLANDIN DEHYDROGENASE [NAD(+)]"/>
    <property type="match status" value="1"/>
</dbReference>
<keyword evidence="2" id="KW-0521">NADP</keyword>
<name>A0A0D1VRY5_9EURO</name>
<dbReference type="STRING" id="1016849.A0A0D1VRY5"/>
<dbReference type="InterPro" id="IPR020904">
    <property type="entry name" value="Sc_DH/Rdtase_CS"/>
</dbReference>
<dbReference type="InterPro" id="IPR002347">
    <property type="entry name" value="SDR_fam"/>
</dbReference>
<comment type="similarity">
    <text evidence="1 4">Belongs to the short-chain dehydrogenases/reductases (SDR) family.</text>
</comment>
<dbReference type="PROSITE" id="PS00061">
    <property type="entry name" value="ADH_SHORT"/>
    <property type="match status" value="1"/>
</dbReference>
<gene>
    <name evidence="5" type="ORF">PV11_06464</name>
</gene>
<evidence type="ECO:0000256" key="4">
    <source>
        <dbReference type="RuleBase" id="RU000363"/>
    </source>
</evidence>
<accession>A0A0D1VRY5</accession>
<dbReference type="Proteomes" id="UP000053599">
    <property type="component" value="Unassembled WGS sequence"/>
</dbReference>
<evidence type="ECO:0000313" key="6">
    <source>
        <dbReference type="Proteomes" id="UP000053599"/>
    </source>
</evidence>
<dbReference type="GO" id="GO:0016616">
    <property type="term" value="F:oxidoreductase activity, acting on the CH-OH group of donors, NAD or NADP as acceptor"/>
    <property type="evidence" value="ECO:0007669"/>
    <property type="project" value="TreeGrafter"/>
</dbReference>
<dbReference type="OrthoDB" id="37659at2759"/>
<dbReference type="PRINTS" id="PR00080">
    <property type="entry name" value="SDRFAMILY"/>
</dbReference>
<evidence type="ECO:0000313" key="5">
    <source>
        <dbReference type="EMBL" id="KIV78855.1"/>
    </source>
</evidence>
<dbReference type="GO" id="GO:0005737">
    <property type="term" value="C:cytoplasm"/>
    <property type="evidence" value="ECO:0007669"/>
    <property type="project" value="TreeGrafter"/>
</dbReference>
<dbReference type="HOGENOM" id="CLU_010194_13_0_1"/>
<organism evidence="5 6">
    <name type="scientific">Exophiala sideris</name>
    <dbReference type="NCBI Taxonomy" id="1016849"/>
    <lineage>
        <taxon>Eukaryota</taxon>
        <taxon>Fungi</taxon>
        <taxon>Dikarya</taxon>
        <taxon>Ascomycota</taxon>
        <taxon>Pezizomycotina</taxon>
        <taxon>Eurotiomycetes</taxon>
        <taxon>Chaetothyriomycetidae</taxon>
        <taxon>Chaetothyriales</taxon>
        <taxon>Herpotrichiellaceae</taxon>
        <taxon>Exophiala</taxon>
    </lineage>
</organism>
<dbReference type="Gene3D" id="3.40.50.720">
    <property type="entry name" value="NAD(P)-binding Rossmann-like Domain"/>
    <property type="match status" value="1"/>
</dbReference>
<keyword evidence="3" id="KW-0560">Oxidoreductase</keyword>
<dbReference type="AlphaFoldDB" id="A0A0D1VRY5"/>
<evidence type="ECO:0000256" key="1">
    <source>
        <dbReference type="ARBA" id="ARBA00006484"/>
    </source>
</evidence>
<sequence>MAPDRKSIVVTGGASGIGLGITRSFAEQGAHISILDVNSEGDNIVKALSSEFSGASFSFTKVDISNWDELAAAFEQIYRDQGRIDVVMANAGISKEVKLNVDEETPSKPILPSLEVNLIGTIYTVKLAIHYIKKNAAVNGASPASKGSIICTASNAGLYPFPVAPIYATGKAGVIGLVRSLARPLGRDAVQINALAPAVLETNIAPSKDLFKPMIITPMSTLTRGVQQLVSNPSLTGQVAEIHGSEVTLAEPPAYVDEDTGKNIETFWSLGYA</sequence>
<protein>
    <submittedName>
        <fullName evidence="5">Uncharacterized protein</fullName>
    </submittedName>
</protein>
<dbReference type="PRINTS" id="PR00081">
    <property type="entry name" value="GDHRDH"/>
</dbReference>
<dbReference type="Pfam" id="PF00106">
    <property type="entry name" value="adh_short"/>
    <property type="match status" value="1"/>
</dbReference>
<evidence type="ECO:0000256" key="3">
    <source>
        <dbReference type="ARBA" id="ARBA00023002"/>
    </source>
</evidence>
<evidence type="ECO:0000256" key="2">
    <source>
        <dbReference type="ARBA" id="ARBA00022857"/>
    </source>
</evidence>
<dbReference type="PANTHER" id="PTHR44229:SF4">
    <property type="entry name" value="15-HYDROXYPROSTAGLANDIN DEHYDROGENASE [NAD(+)]"/>
    <property type="match status" value="1"/>
</dbReference>
<dbReference type="SUPFAM" id="SSF51735">
    <property type="entry name" value="NAD(P)-binding Rossmann-fold domains"/>
    <property type="match status" value="1"/>
</dbReference>
<reference evidence="5 6" key="1">
    <citation type="submission" date="2015-01" db="EMBL/GenBank/DDBJ databases">
        <title>The Genome Sequence of Exophiala sideris CBS121828.</title>
        <authorList>
            <consortium name="The Broad Institute Genomics Platform"/>
            <person name="Cuomo C."/>
            <person name="de Hoog S."/>
            <person name="Gorbushina A."/>
            <person name="Stielow B."/>
            <person name="Teixiera M."/>
            <person name="Abouelleil A."/>
            <person name="Chapman S.B."/>
            <person name="Priest M."/>
            <person name="Young S.K."/>
            <person name="Wortman J."/>
            <person name="Nusbaum C."/>
            <person name="Birren B."/>
        </authorList>
    </citation>
    <scope>NUCLEOTIDE SEQUENCE [LARGE SCALE GENOMIC DNA]</scope>
    <source>
        <strain evidence="5 6">CBS 121828</strain>
    </source>
</reference>
<proteinExistence type="inferred from homology"/>
<dbReference type="EMBL" id="KN846953">
    <property type="protein sequence ID" value="KIV78855.1"/>
    <property type="molecule type" value="Genomic_DNA"/>
</dbReference>